<dbReference type="PROSITE" id="PS51173">
    <property type="entry name" value="CBM2"/>
    <property type="match status" value="2"/>
</dbReference>
<dbReference type="InterPro" id="IPR000084">
    <property type="entry name" value="PE-PGRS_N"/>
</dbReference>
<dbReference type="SMART" id="SM00637">
    <property type="entry name" value="CBD_II"/>
    <property type="match status" value="2"/>
</dbReference>
<dbReference type="SUPFAM" id="SSF140459">
    <property type="entry name" value="PE/PPE dimer-like"/>
    <property type="match status" value="1"/>
</dbReference>
<dbReference type="InterPro" id="IPR002594">
    <property type="entry name" value="GH12"/>
</dbReference>
<comment type="similarity">
    <text evidence="1 2">Belongs to the glycosyl hydrolase 12 (cellulase H) family.</text>
</comment>
<keyword evidence="2" id="KW-0378">Hydrolase</keyword>
<name>A0A5B1BWG5_MYCSI</name>
<evidence type="ECO:0000256" key="1">
    <source>
        <dbReference type="ARBA" id="ARBA00005519"/>
    </source>
</evidence>
<dbReference type="GO" id="GO:0008810">
    <property type="term" value="F:cellulase activity"/>
    <property type="evidence" value="ECO:0007669"/>
    <property type="project" value="InterPro"/>
</dbReference>
<dbReference type="InterPro" id="IPR008965">
    <property type="entry name" value="CBM2/CBM3_carb-bd_dom_sf"/>
</dbReference>
<gene>
    <name evidence="5" type="ORF">F0Q45_02920</name>
</gene>
<dbReference type="Gene3D" id="2.60.120.180">
    <property type="match status" value="1"/>
</dbReference>
<dbReference type="Gene3D" id="2.60.40.290">
    <property type="match status" value="2"/>
</dbReference>
<keyword evidence="2" id="KW-0119">Carbohydrate metabolism</keyword>
<dbReference type="InterPro" id="IPR038332">
    <property type="entry name" value="PPE_sf"/>
</dbReference>
<dbReference type="GO" id="GO:0000272">
    <property type="term" value="P:polysaccharide catabolic process"/>
    <property type="evidence" value="ECO:0007669"/>
    <property type="project" value="UniProtKB-KW"/>
</dbReference>
<keyword evidence="2" id="KW-0326">Glycosidase</keyword>
<dbReference type="EMBL" id="VTZN01000008">
    <property type="protein sequence ID" value="KAA1251723.1"/>
    <property type="molecule type" value="Genomic_DNA"/>
</dbReference>
<dbReference type="InterPro" id="IPR013320">
    <property type="entry name" value="ConA-like_dom_sf"/>
</dbReference>
<organism evidence="5 6">
    <name type="scientific">Mycobacterium simiae</name>
    <name type="common">Mycobacterium habana</name>
    <dbReference type="NCBI Taxonomy" id="1784"/>
    <lineage>
        <taxon>Bacteria</taxon>
        <taxon>Bacillati</taxon>
        <taxon>Actinomycetota</taxon>
        <taxon>Actinomycetes</taxon>
        <taxon>Mycobacteriales</taxon>
        <taxon>Mycobacteriaceae</taxon>
        <taxon>Mycobacterium</taxon>
        <taxon>Mycobacterium simiae complex</taxon>
    </lineage>
</organism>
<dbReference type="SUPFAM" id="SSF49899">
    <property type="entry name" value="Concanavalin A-like lectins/glucanases"/>
    <property type="match status" value="1"/>
</dbReference>
<accession>A0A5B1BWG5</accession>
<dbReference type="Proteomes" id="UP000324701">
    <property type="component" value="Unassembled WGS sequence"/>
</dbReference>
<feature type="compositionally biased region" description="Low complexity" evidence="3">
    <location>
        <begin position="127"/>
        <end position="140"/>
    </location>
</feature>
<protein>
    <submittedName>
        <fullName evidence="5">PE domain-containing protein</fullName>
    </submittedName>
</protein>
<dbReference type="InterPro" id="IPR001919">
    <property type="entry name" value="CBD2"/>
</dbReference>
<dbReference type="PANTHER" id="PTHR34002:SF9">
    <property type="entry name" value="XYLOGLUCAN-SPECIFIC ENDO-BETA-1,4-GLUCANASE A"/>
    <property type="match status" value="1"/>
</dbReference>
<feature type="compositionally biased region" description="Pro residues" evidence="3">
    <location>
        <begin position="322"/>
        <end position="344"/>
    </location>
</feature>
<evidence type="ECO:0000313" key="5">
    <source>
        <dbReference type="EMBL" id="KAA1251723.1"/>
    </source>
</evidence>
<proteinExistence type="inferred from homology"/>
<dbReference type="InterPro" id="IPR013319">
    <property type="entry name" value="GH11/12"/>
</dbReference>
<dbReference type="InterPro" id="IPR012291">
    <property type="entry name" value="CBM2_carb-bd_dom_sf"/>
</dbReference>
<evidence type="ECO:0000256" key="3">
    <source>
        <dbReference type="SAM" id="MobiDB-lite"/>
    </source>
</evidence>
<dbReference type="PANTHER" id="PTHR34002">
    <property type="entry name" value="BLR1656 PROTEIN"/>
    <property type="match status" value="1"/>
</dbReference>
<feature type="region of interest" description="Disordered" evidence="3">
    <location>
        <begin position="113"/>
        <end position="140"/>
    </location>
</feature>
<sequence>MSYLIATPEALAAAATEVVRTGSTLSAANSAAAAPTTRILAAAADEVSAAITALFNAHAREYQVLTAEAAAFQARFTQALTAGAQWYASTEAANILPLRGVVQNALGLVDAASGRNGTGVSRTTSNSTDPAGTAGTSTSAAATSASAKSAAPTAEAAAPAASTAPVATSAAAVNSTSGTAATTLASDTATAATSLAAPALNAATSAAGAGGSQLSATYATTSQWNNGFVANYTITNTGLTPLSNWQLQFDLPANESITNLWNGQVAHSGTQYTVTPASYNSTIAPGSSVTVGFQAAQAGAYAPPTNVLVNGQPVTGSTTPPVTTPPVTTPPVPTPPVTTPPVTTPPVSTGGGLAASFAPTSQWNSGFTGNYTITNSGATPVSNWQLQFDLPASQSITNLWNGQVTHSGTQYTVTPASYNSTIAPGSSVTVGFQGAQTGTYSPPTNLLINGQPVTGGPTPPVTTPAVSTPPPTTPPTGTLITAQYGTTTINGGYVVQNNAWNNPGGQAITATPNGFTITTSNGSAPTNGAPLGYPSVYTGWHYGTGSIGTNLPLQLGQIQTATSSISYNYPSSGVYNASYDIWLNPTPITTGVNQQEIMIWFNHQGPIQPVGTMIGNTTIDGQNFAVWKGSNGLNNVVSYVAPTPITSWDNFNVMSFIDNTQTLEPISDSWYLTSIQAGFEPWSGSVGAGVNSFSANVK</sequence>
<dbReference type="GO" id="GO:0030247">
    <property type="term" value="F:polysaccharide binding"/>
    <property type="evidence" value="ECO:0007669"/>
    <property type="project" value="UniProtKB-UniRule"/>
</dbReference>
<feature type="domain" description="CBM2" evidence="4">
    <location>
        <begin position="346"/>
        <end position="456"/>
    </location>
</feature>
<dbReference type="OrthoDB" id="2557744at2"/>
<reference evidence="5 6" key="1">
    <citation type="submission" date="2019-09" db="EMBL/GenBank/DDBJ databases">
        <title>Report of infection by Mycobacterium simiae a patient suffering from pulmonary tuberculosis.</title>
        <authorList>
            <person name="Mohanty P.S."/>
            <person name="Bansal A.K."/>
            <person name="Singh H."/>
            <person name="Sharma S."/>
            <person name="Patil S.A."/>
            <person name="Upadhaya P."/>
            <person name="Singh P.K."/>
            <person name="Kumar D."/>
            <person name="Kumar S."/>
            <person name="Singh R.K."/>
            <person name="Chaudhary B."/>
        </authorList>
    </citation>
    <scope>NUCLEOTIDE SEQUENCE [LARGE SCALE GENOMIC DNA]</scope>
    <source>
        <strain evidence="5 6">JAL-560-SIM</strain>
    </source>
</reference>
<evidence type="ECO:0000259" key="4">
    <source>
        <dbReference type="PROSITE" id="PS51173"/>
    </source>
</evidence>
<dbReference type="Gene3D" id="1.10.287.850">
    <property type="entry name" value="HP0062-like domain"/>
    <property type="match status" value="1"/>
</dbReference>
<comment type="caution">
    <text evidence="5">The sequence shown here is derived from an EMBL/GenBank/DDBJ whole genome shotgun (WGS) entry which is preliminary data.</text>
</comment>
<dbReference type="SUPFAM" id="SSF49384">
    <property type="entry name" value="Carbohydrate-binding domain"/>
    <property type="match status" value="2"/>
</dbReference>
<feature type="region of interest" description="Disordered" evidence="3">
    <location>
        <begin position="314"/>
        <end position="348"/>
    </location>
</feature>
<dbReference type="AlphaFoldDB" id="A0A5B1BWG5"/>
<dbReference type="Pfam" id="PF00934">
    <property type="entry name" value="PE"/>
    <property type="match status" value="1"/>
</dbReference>
<keyword evidence="2" id="KW-0624">Polysaccharide degradation</keyword>
<feature type="domain" description="CBM2" evidence="4">
    <location>
        <begin position="207"/>
        <end position="317"/>
    </location>
</feature>
<evidence type="ECO:0000256" key="2">
    <source>
        <dbReference type="RuleBase" id="RU361163"/>
    </source>
</evidence>
<keyword evidence="6" id="KW-1185">Reference proteome</keyword>
<dbReference type="Pfam" id="PF01670">
    <property type="entry name" value="Glyco_hydro_12"/>
    <property type="match status" value="1"/>
</dbReference>
<dbReference type="Pfam" id="PF00553">
    <property type="entry name" value="CBM_2"/>
    <property type="match status" value="2"/>
</dbReference>
<evidence type="ECO:0000313" key="6">
    <source>
        <dbReference type="Proteomes" id="UP000324701"/>
    </source>
</evidence>